<dbReference type="Pfam" id="PF03820">
    <property type="entry name" value="SFXNs"/>
    <property type="match status" value="1"/>
</dbReference>
<keyword evidence="9 17" id="KW-0472">Membrane</keyword>
<reference evidence="19 20" key="1">
    <citation type="journal article" date="2018" name="Nat. Ecol. Evol.">
        <title>Genomic signatures of mitonuclear coevolution across populations of Tigriopus californicus.</title>
        <authorList>
            <person name="Barreto F.S."/>
            <person name="Watson E.T."/>
            <person name="Lima T.G."/>
            <person name="Willett C.S."/>
            <person name="Edmands S."/>
            <person name="Li W."/>
            <person name="Burton R.S."/>
        </authorList>
    </citation>
    <scope>NUCLEOTIDE SEQUENCE [LARGE SCALE GENOMIC DNA]</scope>
    <source>
        <strain evidence="19 20">San Diego</strain>
    </source>
</reference>
<dbReference type="SUPFAM" id="SSF51445">
    <property type="entry name" value="(Trans)glycosidases"/>
    <property type="match status" value="1"/>
</dbReference>
<dbReference type="FunFam" id="3.20.20.80:FF:000009">
    <property type="entry name" value="O-GlcNAcase BT_4395"/>
    <property type="match status" value="1"/>
</dbReference>
<evidence type="ECO:0000313" key="19">
    <source>
        <dbReference type="EMBL" id="TRY78239.1"/>
    </source>
</evidence>
<evidence type="ECO:0000256" key="17">
    <source>
        <dbReference type="SAM" id="Phobius"/>
    </source>
</evidence>
<dbReference type="PANTHER" id="PTHR13170">
    <property type="entry name" value="O-GLCNACASE"/>
    <property type="match status" value="1"/>
</dbReference>
<dbReference type="GO" id="GO:0016231">
    <property type="term" value="F:beta-N-acetylglucosaminidase activity"/>
    <property type="evidence" value="ECO:0007669"/>
    <property type="project" value="TreeGrafter"/>
</dbReference>
<dbReference type="GO" id="GO:0015075">
    <property type="term" value="F:monoatomic ion transmembrane transporter activity"/>
    <property type="evidence" value="ECO:0007669"/>
    <property type="project" value="InterPro"/>
</dbReference>
<evidence type="ECO:0000256" key="8">
    <source>
        <dbReference type="ARBA" id="ARBA00023128"/>
    </source>
</evidence>
<dbReference type="GO" id="GO:0006865">
    <property type="term" value="P:amino acid transport"/>
    <property type="evidence" value="ECO:0007669"/>
    <property type="project" value="UniProtKB-KW"/>
</dbReference>
<dbReference type="STRING" id="6832.A0A553PKQ6"/>
<evidence type="ECO:0000256" key="4">
    <source>
        <dbReference type="ARBA" id="ARBA00022692"/>
    </source>
</evidence>
<evidence type="ECO:0000256" key="7">
    <source>
        <dbReference type="ARBA" id="ARBA00022989"/>
    </source>
</evidence>
<comment type="subcellular location">
    <subcellularLocation>
        <location evidence="1">Mitochondrion membrane</location>
        <topology evidence="1">Multi-pass membrane protein</topology>
    </subcellularLocation>
</comment>
<feature type="compositionally biased region" description="Low complexity" evidence="16">
    <location>
        <begin position="30"/>
        <end position="46"/>
    </location>
</feature>
<comment type="catalytic activity">
    <reaction evidence="13">
        <text>3-O-(N-acetyl-beta-D-glucosaminyl)-L-threonyl-[protein] + H2O = L-threonyl-[protein] + N-acetyl-D-glucosamine</text>
        <dbReference type="Rhea" id="RHEA:48892"/>
        <dbReference type="Rhea" id="RHEA-COMP:11060"/>
        <dbReference type="Rhea" id="RHEA-COMP:12252"/>
        <dbReference type="ChEBI" id="CHEBI:15377"/>
        <dbReference type="ChEBI" id="CHEBI:30013"/>
        <dbReference type="ChEBI" id="CHEBI:90840"/>
        <dbReference type="ChEBI" id="CHEBI:506227"/>
        <dbReference type="EC" id="3.2.1.169"/>
    </reaction>
</comment>
<dbReference type="OMA" id="FKLMFML"/>
<evidence type="ECO:0000256" key="10">
    <source>
        <dbReference type="ARBA" id="ARBA00023295"/>
    </source>
</evidence>
<dbReference type="EMBL" id="VCGU01000003">
    <property type="protein sequence ID" value="TRY78239.1"/>
    <property type="molecule type" value="Genomic_DNA"/>
</dbReference>
<keyword evidence="10" id="KW-0326">Glycosidase</keyword>
<evidence type="ECO:0000256" key="3">
    <source>
        <dbReference type="ARBA" id="ARBA00022448"/>
    </source>
</evidence>
<dbReference type="Pfam" id="PF07555">
    <property type="entry name" value="NAGidase"/>
    <property type="match status" value="1"/>
</dbReference>
<organism evidence="19 20">
    <name type="scientific">Tigriopus californicus</name>
    <name type="common">Marine copepod</name>
    <dbReference type="NCBI Taxonomy" id="6832"/>
    <lineage>
        <taxon>Eukaryota</taxon>
        <taxon>Metazoa</taxon>
        <taxon>Ecdysozoa</taxon>
        <taxon>Arthropoda</taxon>
        <taxon>Crustacea</taxon>
        <taxon>Multicrustacea</taxon>
        <taxon>Hexanauplia</taxon>
        <taxon>Copepoda</taxon>
        <taxon>Harpacticoida</taxon>
        <taxon>Harpacticidae</taxon>
        <taxon>Tigriopus</taxon>
    </lineage>
</organism>
<comment type="catalytic activity">
    <reaction evidence="12">
        <text>3-O-(N-acetyl-beta-D-glucosaminyl)-L-seryl-[protein] + H2O = N-acetyl-D-glucosamine + L-seryl-[protein]</text>
        <dbReference type="Rhea" id="RHEA:48876"/>
        <dbReference type="Rhea" id="RHEA-COMP:9863"/>
        <dbReference type="Rhea" id="RHEA-COMP:12251"/>
        <dbReference type="ChEBI" id="CHEBI:15377"/>
        <dbReference type="ChEBI" id="CHEBI:29999"/>
        <dbReference type="ChEBI" id="CHEBI:90838"/>
        <dbReference type="ChEBI" id="CHEBI:506227"/>
        <dbReference type="EC" id="3.2.1.169"/>
    </reaction>
</comment>
<gene>
    <name evidence="19" type="ORF">TCAL_08969</name>
</gene>
<keyword evidence="4 17" id="KW-0812">Transmembrane</keyword>
<dbReference type="AlphaFoldDB" id="A0A553PKQ6"/>
<dbReference type="InterPro" id="IPR051822">
    <property type="entry name" value="Glycosyl_Hydrolase_84"/>
</dbReference>
<evidence type="ECO:0000256" key="5">
    <source>
        <dbReference type="ARBA" id="ARBA00022801"/>
    </source>
</evidence>
<dbReference type="InterPro" id="IPR017853">
    <property type="entry name" value="GH"/>
</dbReference>
<name>A0A553PKQ6_TIGCA</name>
<keyword evidence="6" id="KW-0029">Amino-acid transport</keyword>
<dbReference type="EC" id="3.2.1.169" evidence="14"/>
<dbReference type="Gene3D" id="1.20.58.240">
    <property type="entry name" value="STAT, domain 1"/>
    <property type="match status" value="1"/>
</dbReference>
<evidence type="ECO:0000256" key="11">
    <source>
        <dbReference type="ARBA" id="ARBA00030512"/>
    </source>
</evidence>
<dbReference type="Proteomes" id="UP000318571">
    <property type="component" value="Chromosome 11"/>
</dbReference>
<keyword evidence="8" id="KW-0496">Mitochondrion</keyword>
<dbReference type="InterPro" id="IPR011496">
    <property type="entry name" value="O-GlcNAcase_cat"/>
</dbReference>
<feature type="region of interest" description="Disordered" evidence="16">
    <location>
        <begin position="1"/>
        <end position="48"/>
    </location>
</feature>
<accession>A0A553PKQ6</accession>
<dbReference type="GO" id="GO:0102571">
    <property type="term" value="F:[protein]-3-O-(N-acetyl-D-glucosaminyl)-L-serine/L-threonine O-N-acetyl-alpha-D-glucosaminase activity"/>
    <property type="evidence" value="ECO:0007669"/>
    <property type="project" value="UniProtKB-EC"/>
</dbReference>
<dbReference type="Gene3D" id="3.20.20.80">
    <property type="entry name" value="Glycosidases"/>
    <property type="match status" value="1"/>
</dbReference>
<evidence type="ECO:0000256" key="9">
    <source>
        <dbReference type="ARBA" id="ARBA00023136"/>
    </source>
</evidence>
<evidence type="ECO:0000256" key="2">
    <source>
        <dbReference type="ARBA" id="ARBA00005974"/>
    </source>
</evidence>
<comment type="caution">
    <text evidence="19">The sequence shown here is derived from an EMBL/GenBank/DDBJ whole genome shotgun (WGS) entry which is preliminary data.</text>
</comment>
<keyword evidence="5" id="KW-0378">Hydrolase</keyword>
<evidence type="ECO:0000256" key="1">
    <source>
        <dbReference type="ARBA" id="ARBA00004225"/>
    </source>
</evidence>
<evidence type="ECO:0000259" key="18">
    <source>
        <dbReference type="PROSITE" id="PS52009"/>
    </source>
</evidence>
<dbReference type="GO" id="GO:0009100">
    <property type="term" value="P:glycoprotein metabolic process"/>
    <property type="evidence" value="ECO:0007669"/>
    <property type="project" value="TreeGrafter"/>
</dbReference>
<evidence type="ECO:0000256" key="13">
    <source>
        <dbReference type="ARBA" id="ARBA00052136"/>
    </source>
</evidence>
<evidence type="ECO:0000256" key="12">
    <source>
        <dbReference type="ARBA" id="ARBA00050933"/>
    </source>
</evidence>
<proteinExistence type="inferred from homology"/>
<dbReference type="GO" id="GO:0031966">
    <property type="term" value="C:mitochondrial membrane"/>
    <property type="evidence" value="ECO:0007669"/>
    <property type="project" value="UniProtKB-SubCell"/>
</dbReference>
<evidence type="ECO:0000256" key="6">
    <source>
        <dbReference type="ARBA" id="ARBA00022970"/>
    </source>
</evidence>
<dbReference type="PROSITE" id="PS52009">
    <property type="entry name" value="GH84"/>
    <property type="match status" value="1"/>
</dbReference>
<evidence type="ECO:0000256" key="15">
    <source>
        <dbReference type="ARBA" id="ARBA00076634"/>
    </source>
</evidence>
<keyword evidence="3" id="KW-0813">Transport</keyword>
<feature type="compositionally biased region" description="Basic residues" evidence="16">
    <location>
        <begin position="1"/>
        <end position="10"/>
    </location>
</feature>
<feature type="domain" description="GH84" evidence="18">
    <location>
        <begin position="53"/>
        <end position="328"/>
    </location>
</feature>
<keyword evidence="7 17" id="KW-1133">Transmembrane helix</keyword>
<evidence type="ECO:0000256" key="16">
    <source>
        <dbReference type="SAM" id="MobiDB-lite"/>
    </source>
</evidence>
<keyword evidence="20" id="KW-1185">Reference proteome</keyword>
<protein>
    <recommendedName>
        <fullName evidence="14">protein O-GlcNAcase</fullName>
        <ecNumber evidence="14">3.2.1.169</ecNumber>
    </recommendedName>
    <alternativeName>
        <fullName evidence="11">Beta-N-acetylhexosaminidase</fullName>
    </alternativeName>
    <alternativeName>
        <fullName evidence="15">Beta-hexosaminidase</fullName>
    </alternativeName>
</protein>
<feature type="transmembrane region" description="Helical" evidence="17">
    <location>
        <begin position="1055"/>
        <end position="1074"/>
    </location>
</feature>
<evidence type="ECO:0000256" key="14">
    <source>
        <dbReference type="ARBA" id="ARBA00066938"/>
    </source>
</evidence>
<dbReference type="InterPro" id="IPR004686">
    <property type="entry name" value="Mtc"/>
</dbReference>
<dbReference type="NCBIfam" id="TIGR00798">
    <property type="entry name" value="mtc"/>
    <property type="match status" value="1"/>
</dbReference>
<dbReference type="PANTHER" id="PTHR13170:SF16">
    <property type="entry name" value="PROTEIN O-GLCNACASE"/>
    <property type="match status" value="1"/>
</dbReference>
<comment type="similarity">
    <text evidence="2">Belongs to the sideroflexin family.</text>
</comment>
<evidence type="ECO:0000313" key="20">
    <source>
        <dbReference type="Proteomes" id="UP000318571"/>
    </source>
</evidence>
<sequence>MSRKSPRKFKGPAATPPASVQPTSPPARGPSPDSSSSSSSSTSSLSDLERPSFWCGVVEGFYSRPWSTGQRLDLFAKMGRWGLNTYLYAPKDDHKHRAQWRVPYSPVERAELKVLIQACQAHNVRFFYGISPGLDMGYSQSRDLDDLVAKLSALRDLGCRGFAILWDDIDTTLPPEDAHAYRSLAQAHVQVTNAAFERLTPAEFLTCPVEYCTNRADPNVERSEYLNTLGQGLHPDIAVFWTGSKVVSETIGPAEMRQLEHVLKRKPLIWDNLHANDYDKQRMFLGPFSGRDPQIIPHVRGVLINPNCEYSLNIPALFTLSAWSLCRDPITGHIQNWNPVEASELAIPHFLEELHRKTAISIHETTLKHPKAMELSKCDVELLFHLFWLPHSHGSRAEMMLNEFKYLRDTAHVLQYYDLDPTEGEQDKVTDSAQQEFVDSWMERASSFNNTCKRFSKICDKFTYINNRELFFDINGYLNNMQVVLSACNRLLKWVGLDKCRRPIHGGPTLSGLPGGMAGDLQRLYPIRSNFEYPVRSLMPSAEKNAYAIQPIGSKSELEELRLGFPRLFCESQGIEEDDLTKSIREFALKSRLDAFTSGSHRALTVDCDDVLMMSLVGSRDVKAVVKALKSAFQSIAKAKPDRQTLSIALPTEKEPVPWKMLEKYHAILSYTSLTDLIFTKTSDNVFKLMFMLLGDIKNACMLEKYDAILSYTSLTDLIFTKTSDNVFKLMFMLLGDIKNACVLVEKCTPISRQYLLSLKFKEVHRGPQYGVMAYSRNDDQEDEMEIMTIENRVDVDAPLWDQSTFYGRFRHFAWMTNPLNTLASDAELMSAKQLVDQFRKGQEPPETTQKQLINAMKLYQSSFHPDTGELQNVCGRMCFQVPGGMTITGAMLQFYKTVPQIVFWQWFNQSFNALVNFTNRNAESPVSKTQLAFAYASATFSALGTAIGLKKGLEKLTPPVVQRFVPFVAVGAANCVNIPLMRQTELLQGVDLRDEDELKVCSSKFAAQKGITQVVISRNILMAPGMVLVPVIMQRLEKRPWFARMTFLHAPFQVLGVGTCLLLMVPIGCAVYPQNCAISVAELEQNDSDAFQELKKNYGARPLPQYLYFNKGL</sequence>